<organism evidence="2 3">
    <name type="scientific">Marmoricola endophyticus</name>
    <dbReference type="NCBI Taxonomy" id="2040280"/>
    <lineage>
        <taxon>Bacteria</taxon>
        <taxon>Bacillati</taxon>
        <taxon>Actinomycetota</taxon>
        <taxon>Actinomycetes</taxon>
        <taxon>Propionibacteriales</taxon>
        <taxon>Nocardioidaceae</taxon>
        <taxon>Marmoricola</taxon>
    </lineage>
</organism>
<dbReference type="Proteomes" id="UP000649179">
    <property type="component" value="Unassembled WGS sequence"/>
</dbReference>
<reference evidence="2" key="1">
    <citation type="journal article" date="2014" name="Int. J. Syst. Evol. Microbiol.">
        <title>Complete genome sequence of Corynebacterium casei LMG S-19264T (=DSM 44701T), isolated from a smear-ripened cheese.</title>
        <authorList>
            <consortium name="US DOE Joint Genome Institute (JGI-PGF)"/>
            <person name="Walter F."/>
            <person name="Albersmeier A."/>
            <person name="Kalinowski J."/>
            <person name="Ruckert C."/>
        </authorList>
    </citation>
    <scope>NUCLEOTIDE SEQUENCE</scope>
    <source>
        <strain evidence="2">CGMCC 1.16067</strain>
    </source>
</reference>
<name>A0A917F2S0_9ACTN</name>
<dbReference type="CDD" id="cd02440">
    <property type="entry name" value="AdoMet_MTases"/>
    <property type="match status" value="1"/>
</dbReference>
<dbReference type="SUPFAM" id="SSF53335">
    <property type="entry name" value="S-adenosyl-L-methionine-dependent methyltransferases"/>
    <property type="match status" value="1"/>
</dbReference>
<dbReference type="RefSeq" id="WP_188779266.1">
    <property type="nucleotide sequence ID" value="NZ_BMKQ01000001.1"/>
</dbReference>
<dbReference type="InterPro" id="IPR029063">
    <property type="entry name" value="SAM-dependent_MTases_sf"/>
</dbReference>
<proteinExistence type="predicted"/>
<keyword evidence="2" id="KW-0808">Transferase</keyword>
<keyword evidence="2" id="KW-0489">Methyltransferase</keyword>
<reference evidence="2" key="2">
    <citation type="submission" date="2020-09" db="EMBL/GenBank/DDBJ databases">
        <authorList>
            <person name="Sun Q."/>
            <person name="Zhou Y."/>
        </authorList>
    </citation>
    <scope>NUCLEOTIDE SEQUENCE</scope>
    <source>
        <strain evidence="2">CGMCC 1.16067</strain>
    </source>
</reference>
<dbReference type="Gene3D" id="3.40.50.150">
    <property type="entry name" value="Vaccinia Virus protein VP39"/>
    <property type="match status" value="1"/>
</dbReference>
<dbReference type="Pfam" id="PF13649">
    <property type="entry name" value="Methyltransf_25"/>
    <property type="match status" value="1"/>
</dbReference>
<evidence type="ECO:0000313" key="3">
    <source>
        <dbReference type="Proteomes" id="UP000649179"/>
    </source>
</evidence>
<dbReference type="GO" id="GO:0008168">
    <property type="term" value="F:methyltransferase activity"/>
    <property type="evidence" value="ECO:0007669"/>
    <property type="project" value="UniProtKB-KW"/>
</dbReference>
<keyword evidence="3" id="KW-1185">Reference proteome</keyword>
<accession>A0A917F2S0</accession>
<sequence>MNPVIKGTQTEIPMAPSNLRLMNESDERFLARADDLVRLIRRLGLQMDHELLDVGCSIGRLATGLLAGTDFRGRYVGFDVMPRHIRWARRHLAPIAEGYHFRHVDVRNDRYNPAGTVEPKDLVFPARSGGFHMATLFSIFTHFYKEDVDLYLRELRRVLRPGGRVVATWFLYDDDRYEAALTSVYPMTHRLDEVTIYNDADDPLRAIAFHEDHVRAQIAAAGLEIEKIEYGEWAGGAGPEFQDVVVLRRPVDPPPSFLDRVKGKVRRTLSKR</sequence>
<comment type="caution">
    <text evidence="2">The sequence shown here is derived from an EMBL/GenBank/DDBJ whole genome shotgun (WGS) entry which is preliminary data.</text>
</comment>
<dbReference type="AlphaFoldDB" id="A0A917F2S0"/>
<dbReference type="GO" id="GO:0032259">
    <property type="term" value="P:methylation"/>
    <property type="evidence" value="ECO:0007669"/>
    <property type="project" value="UniProtKB-KW"/>
</dbReference>
<dbReference type="InterPro" id="IPR041698">
    <property type="entry name" value="Methyltransf_25"/>
</dbReference>
<feature type="domain" description="Methyltransferase" evidence="1">
    <location>
        <begin position="52"/>
        <end position="163"/>
    </location>
</feature>
<gene>
    <name evidence="2" type="ORF">GCM10011519_15590</name>
</gene>
<evidence type="ECO:0000259" key="1">
    <source>
        <dbReference type="Pfam" id="PF13649"/>
    </source>
</evidence>
<evidence type="ECO:0000313" key="2">
    <source>
        <dbReference type="EMBL" id="GGF42606.1"/>
    </source>
</evidence>
<protein>
    <submittedName>
        <fullName evidence="2">Methyltransferase</fullName>
    </submittedName>
</protein>
<dbReference type="EMBL" id="BMKQ01000001">
    <property type="protein sequence ID" value="GGF42606.1"/>
    <property type="molecule type" value="Genomic_DNA"/>
</dbReference>